<dbReference type="SUPFAM" id="SSF48726">
    <property type="entry name" value="Immunoglobulin"/>
    <property type="match status" value="3"/>
</dbReference>
<dbReference type="InterPro" id="IPR013783">
    <property type="entry name" value="Ig-like_fold"/>
</dbReference>
<dbReference type="AlphaFoldDB" id="A0AA35PAU1"/>
<dbReference type="InterPro" id="IPR003599">
    <property type="entry name" value="Ig_sub"/>
</dbReference>
<evidence type="ECO:0000256" key="3">
    <source>
        <dbReference type="ARBA" id="ARBA00023180"/>
    </source>
</evidence>
<keyword evidence="2" id="KW-1015">Disulfide bond</keyword>
<keyword evidence="1 7" id="KW-0732">Signal</keyword>
<dbReference type="InterPro" id="IPR003597">
    <property type="entry name" value="Ig_C1-set"/>
</dbReference>
<dbReference type="InterPro" id="IPR013106">
    <property type="entry name" value="Ig_V-set"/>
</dbReference>
<evidence type="ECO:0000256" key="4">
    <source>
        <dbReference type="ARBA" id="ARBA00023319"/>
    </source>
</evidence>
<dbReference type="SMART" id="SM00407">
    <property type="entry name" value="IGc1"/>
    <property type="match status" value="2"/>
</dbReference>
<keyword evidence="10" id="KW-1185">Reference proteome</keyword>
<evidence type="ECO:0000256" key="2">
    <source>
        <dbReference type="ARBA" id="ARBA00023157"/>
    </source>
</evidence>
<dbReference type="SMART" id="SM00406">
    <property type="entry name" value="IGv"/>
    <property type="match status" value="1"/>
</dbReference>
<reference evidence="9" key="1">
    <citation type="submission" date="2022-12" db="EMBL/GenBank/DDBJ databases">
        <authorList>
            <person name="Alioto T."/>
            <person name="Alioto T."/>
            <person name="Gomez Garrido J."/>
        </authorList>
    </citation>
    <scope>NUCLEOTIDE SEQUENCE</scope>
</reference>
<dbReference type="Pfam" id="PF07686">
    <property type="entry name" value="V-set"/>
    <property type="match status" value="1"/>
</dbReference>
<organism evidence="9 10">
    <name type="scientific">Podarcis lilfordi</name>
    <name type="common">Lilford's wall lizard</name>
    <dbReference type="NCBI Taxonomy" id="74358"/>
    <lineage>
        <taxon>Eukaryota</taxon>
        <taxon>Metazoa</taxon>
        <taxon>Chordata</taxon>
        <taxon>Craniata</taxon>
        <taxon>Vertebrata</taxon>
        <taxon>Euteleostomi</taxon>
        <taxon>Lepidosauria</taxon>
        <taxon>Squamata</taxon>
        <taxon>Bifurcata</taxon>
        <taxon>Unidentata</taxon>
        <taxon>Episquamata</taxon>
        <taxon>Laterata</taxon>
        <taxon>Lacertibaenia</taxon>
        <taxon>Lacertidae</taxon>
        <taxon>Podarcis</taxon>
    </lineage>
</organism>
<dbReference type="Pfam" id="PF07654">
    <property type="entry name" value="C1-set"/>
    <property type="match status" value="2"/>
</dbReference>
<feature type="domain" description="Ig-like" evidence="8">
    <location>
        <begin position="249"/>
        <end position="345"/>
    </location>
</feature>
<dbReference type="SMART" id="SM00409">
    <property type="entry name" value="IG"/>
    <property type="match status" value="2"/>
</dbReference>
<feature type="domain" description="Ig-like" evidence="8">
    <location>
        <begin position="19"/>
        <end position="131"/>
    </location>
</feature>
<evidence type="ECO:0000256" key="1">
    <source>
        <dbReference type="ARBA" id="ARBA00022729"/>
    </source>
</evidence>
<evidence type="ECO:0000313" key="9">
    <source>
        <dbReference type="EMBL" id="CAI5778493.1"/>
    </source>
</evidence>
<keyword evidence="6" id="KW-0812">Transmembrane</keyword>
<gene>
    <name evidence="9" type="ORF">PODLI_1B027258</name>
</gene>
<dbReference type="PANTHER" id="PTHR19971">
    <property type="entry name" value="SIGNAL-REGULATORY PROTEIN BETA"/>
    <property type="match status" value="1"/>
</dbReference>
<dbReference type="InterPro" id="IPR007110">
    <property type="entry name" value="Ig-like_dom"/>
</dbReference>
<keyword evidence="4" id="KW-0393">Immunoglobulin domain</keyword>
<dbReference type="InterPro" id="IPR036179">
    <property type="entry name" value="Ig-like_dom_sf"/>
</dbReference>
<feature type="compositionally biased region" description="Basic and acidic residues" evidence="5">
    <location>
        <begin position="396"/>
        <end position="408"/>
    </location>
</feature>
<keyword evidence="3" id="KW-0325">Glycoprotein</keyword>
<evidence type="ECO:0000313" key="10">
    <source>
        <dbReference type="Proteomes" id="UP001178461"/>
    </source>
</evidence>
<feature type="signal peptide" evidence="7">
    <location>
        <begin position="1"/>
        <end position="32"/>
    </location>
</feature>
<dbReference type="Gene3D" id="2.60.40.10">
    <property type="entry name" value="Immunoglobulins"/>
    <property type="match status" value="3"/>
</dbReference>
<dbReference type="EMBL" id="OX395131">
    <property type="protein sequence ID" value="CAI5778493.1"/>
    <property type="molecule type" value="Genomic_DNA"/>
</dbReference>
<dbReference type="Proteomes" id="UP001178461">
    <property type="component" value="Chromosome 6"/>
</dbReference>
<evidence type="ECO:0000256" key="5">
    <source>
        <dbReference type="SAM" id="MobiDB-lite"/>
    </source>
</evidence>
<evidence type="ECO:0000259" key="8">
    <source>
        <dbReference type="PROSITE" id="PS50835"/>
    </source>
</evidence>
<keyword evidence="6" id="KW-1133">Transmembrane helix</keyword>
<dbReference type="InterPro" id="IPR051755">
    <property type="entry name" value="Ig-like_CS_Receptor"/>
</dbReference>
<feature type="region of interest" description="Disordered" evidence="5">
    <location>
        <begin position="396"/>
        <end position="422"/>
    </location>
</feature>
<protein>
    <submittedName>
        <fullName evidence="9">Tyrosine-protein phosphatase non-receptor type substrate 1-like</fullName>
    </submittedName>
</protein>
<feature type="domain" description="Ig-like" evidence="8">
    <location>
        <begin position="144"/>
        <end position="228"/>
    </location>
</feature>
<keyword evidence="6" id="KW-0472">Membrane</keyword>
<accession>A0AA35PAU1</accession>
<name>A0AA35PAU1_9SAUR</name>
<feature type="region of interest" description="Disordered" evidence="5">
    <location>
        <begin position="473"/>
        <end position="500"/>
    </location>
</feature>
<sequence>MTMDAPGLSSRGLLTCLLPPLLLFCSWSGAKGQDLEVLQPPGPLSVSAGEILTLTCTVGGTGPPGGVKWHKGSDRKQSIYSERGQYPSRVARVVPGSETDFSIRISNIRPEDAGTFYCVKYRAGSQETELKSGVGTEVSVIATPSQPSIEGPTSRVLSGTSATFNCTSDGFSPRAIKVTWLKDNTRIMSPEPTVLPEGDSISYQVLSTAQVPLTRDDVKSQLICQIEHETLGSPLREFFKLRDILRVPPRVKLEANPANPVPLNESVTFSCSAEGFYPEDTTLALTLNSSLSETGTTEPMSQNGDGTFTLRSSLKLNATEERNQSAFTCLVTQNSQPVATETSVLNIRVLTEGSESVSMEPDEKKIYIISAVVCALLVVLVVTIIYFIHARHNKDKEPTSVRLHESEKASGGANQEPDPNNVTYADLNFEKAPKKSPQQVVEISQQSEYASIQTVPPAPNDENVTYADLDMVHLSKAPKRPAPQPEETSSEYASVQVRGK</sequence>
<evidence type="ECO:0000256" key="6">
    <source>
        <dbReference type="SAM" id="Phobius"/>
    </source>
</evidence>
<feature type="chain" id="PRO_5041389728" evidence="7">
    <location>
        <begin position="33"/>
        <end position="500"/>
    </location>
</feature>
<proteinExistence type="predicted"/>
<dbReference type="FunFam" id="2.60.40.10:FF:000295">
    <property type="entry name" value="Tyrosine-protein phosphatase non-receptor type substrate 1"/>
    <property type="match status" value="1"/>
</dbReference>
<feature type="transmembrane region" description="Helical" evidence="6">
    <location>
        <begin position="366"/>
        <end position="388"/>
    </location>
</feature>
<dbReference type="PROSITE" id="PS50835">
    <property type="entry name" value="IG_LIKE"/>
    <property type="match status" value="3"/>
</dbReference>
<evidence type="ECO:0000256" key="7">
    <source>
        <dbReference type="SAM" id="SignalP"/>
    </source>
</evidence>